<feature type="compositionally biased region" description="Polar residues" evidence="1">
    <location>
        <begin position="140"/>
        <end position="152"/>
    </location>
</feature>
<evidence type="ECO:0000256" key="1">
    <source>
        <dbReference type="SAM" id="MobiDB-lite"/>
    </source>
</evidence>
<evidence type="ECO:0000313" key="3">
    <source>
        <dbReference type="RefSeq" id="XP_022454113.1"/>
    </source>
</evidence>
<gene>
    <name evidence="3" type="primary">LOC111187098</name>
</gene>
<evidence type="ECO:0000313" key="2">
    <source>
        <dbReference type="Proteomes" id="UP000248483"/>
    </source>
</evidence>
<protein>
    <submittedName>
        <fullName evidence="3">Uncharacterized protein LOC111187098</fullName>
    </submittedName>
</protein>
<feature type="region of interest" description="Disordered" evidence="1">
    <location>
        <begin position="116"/>
        <end position="204"/>
    </location>
</feature>
<dbReference type="InParanoid" id="A0A2Y9QF89"/>
<dbReference type="AlphaFoldDB" id="A0A2Y9QF89"/>
<sequence>MESREDGKSYLLAPRRHLSYADDPSLTPEGPGPAPPERRGWGWGGTALPAASTHRACAHTFNVGPRGRRRLGWSRGARGPPVPAAGTSRVPRLCVKRIEQSSAGRQAARSHRCLAAPVGEGKRTGQGGPFPQPRPPGVWSQATAVPSPSASADNGRFTAGRRCWTRARRWEGGGVQPGPRSTPQDSPKSTSFGQALPISGRKEKAGRARVAPTCGQCLPSHRGYLLFPASPTLWCCLPCPEYPSPLAFAPQHTATPGLLGKPVQNLERPCAGGSGSPSSGPVRICFWAVAVGWLRKEPTDGFTNGP</sequence>
<dbReference type="GeneID" id="111187098"/>
<dbReference type="Proteomes" id="UP000248483">
    <property type="component" value="Unplaced"/>
</dbReference>
<dbReference type="RefSeq" id="XP_022454113.1">
    <property type="nucleotide sequence ID" value="XM_022598405.2"/>
</dbReference>
<dbReference type="KEGG" id="dle:111187098"/>
<name>A0A2Y9QF89_DELLE</name>
<organism evidence="2 3">
    <name type="scientific">Delphinapterus leucas</name>
    <name type="common">Beluga whale</name>
    <dbReference type="NCBI Taxonomy" id="9749"/>
    <lineage>
        <taxon>Eukaryota</taxon>
        <taxon>Metazoa</taxon>
        <taxon>Chordata</taxon>
        <taxon>Craniata</taxon>
        <taxon>Vertebrata</taxon>
        <taxon>Euteleostomi</taxon>
        <taxon>Mammalia</taxon>
        <taxon>Eutheria</taxon>
        <taxon>Laurasiatheria</taxon>
        <taxon>Artiodactyla</taxon>
        <taxon>Whippomorpha</taxon>
        <taxon>Cetacea</taxon>
        <taxon>Odontoceti</taxon>
        <taxon>Monodontidae</taxon>
        <taxon>Delphinapterus</taxon>
    </lineage>
</organism>
<keyword evidence="2" id="KW-1185">Reference proteome</keyword>
<proteinExistence type="predicted"/>
<reference evidence="3" key="1">
    <citation type="submission" date="2025-08" db="UniProtKB">
        <authorList>
            <consortium name="RefSeq"/>
        </authorList>
    </citation>
    <scope>IDENTIFICATION</scope>
    <source>
        <tissue evidence="3">Blood</tissue>
    </source>
</reference>
<accession>A0A2Y9QF89</accession>
<feature type="compositionally biased region" description="Polar residues" evidence="1">
    <location>
        <begin position="179"/>
        <end position="193"/>
    </location>
</feature>
<feature type="region of interest" description="Disordered" evidence="1">
    <location>
        <begin position="1"/>
        <end position="88"/>
    </location>
</feature>